<comment type="caution">
    <text evidence="2">The sequence shown here is derived from an EMBL/GenBank/DDBJ whole genome shotgun (WGS) entry which is preliminary data.</text>
</comment>
<dbReference type="Proteomes" id="UP001497480">
    <property type="component" value="Unassembled WGS sequence"/>
</dbReference>
<reference evidence="2 3" key="1">
    <citation type="submission" date="2024-03" db="EMBL/GenBank/DDBJ databases">
        <authorList>
            <person name="Martinez-Hernandez J."/>
        </authorList>
    </citation>
    <scope>NUCLEOTIDE SEQUENCE [LARGE SCALE GENOMIC DNA]</scope>
</reference>
<protein>
    <submittedName>
        <fullName evidence="2">Uncharacterized protein</fullName>
    </submittedName>
</protein>
<accession>A0AAV1VXS0</accession>
<feature type="compositionally biased region" description="Polar residues" evidence="1">
    <location>
        <begin position="7"/>
        <end position="21"/>
    </location>
</feature>
<evidence type="ECO:0000313" key="2">
    <source>
        <dbReference type="EMBL" id="CAL0301835.1"/>
    </source>
</evidence>
<keyword evidence="3" id="KW-1185">Reference proteome</keyword>
<dbReference type="EMBL" id="CAXHTB010000002">
    <property type="protein sequence ID" value="CAL0301835.1"/>
    <property type="molecule type" value="Genomic_DNA"/>
</dbReference>
<sequence>MPMASKQMETNGSARSATSGANRKGVRPTPHPSVQDGSHYKPLNIRGMPLIPTRLRGTKPAPQPTTPFRGTTLFRGTSLQDTHCCMRHRRLHLDFNHANQPANHFREIGLAPLRATAMPLKASPNTTSIREDMVTLEASARPPDNRTTQHPMSPSARNMCHGVGHFHRALGTCAMAWVTFTERNVISAQCSECQSEEIQPSAGKRRE</sequence>
<organism evidence="2 3">
    <name type="scientific">Lupinus luteus</name>
    <name type="common">European yellow lupine</name>
    <dbReference type="NCBI Taxonomy" id="3873"/>
    <lineage>
        <taxon>Eukaryota</taxon>
        <taxon>Viridiplantae</taxon>
        <taxon>Streptophyta</taxon>
        <taxon>Embryophyta</taxon>
        <taxon>Tracheophyta</taxon>
        <taxon>Spermatophyta</taxon>
        <taxon>Magnoliopsida</taxon>
        <taxon>eudicotyledons</taxon>
        <taxon>Gunneridae</taxon>
        <taxon>Pentapetalae</taxon>
        <taxon>rosids</taxon>
        <taxon>fabids</taxon>
        <taxon>Fabales</taxon>
        <taxon>Fabaceae</taxon>
        <taxon>Papilionoideae</taxon>
        <taxon>50 kb inversion clade</taxon>
        <taxon>genistoids sensu lato</taxon>
        <taxon>core genistoids</taxon>
        <taxon>Genisteae</taxon>
        <taxon>Lupinus</taxon>
    </lineage>
</organism>
<feature type="region of interest" description="Disordered" evidence="1">
    <location>
        <begin position="1"/>
        <end position="73"/>
    </location>
</feature>
<name>A0AAV1VXS0_LUPLU</name>
<proteinExistence type="predicted"/>
<evidence type="ECO:0000256" key="1">
    <source>
        <dbReference type="SAM" id="MobiDB-lite"/>
    </source>
</evidence>
<gene>
    <name evidence="2" type="ORF">LLUT_LOCUS2895</name>
</gene>
<dbReference type="AlphaFoldDB" id="A0AAV1VXS0"/>
<evidence type="ECO:0000313" key="3">
    <source>
        <dbReference type="Proteomes" id="UP001497480"/>
    </source>
</evidence>